<evidence type="ECO:0000256" key="2">
    <source>
        <dbReference type="SAM" id="Phobius"/>
    </source>
</evidence>
<keyword evidence="2" id="KW-1133">Transmembrane helix</keyword>
<evidence type="ECO:0000313" key="4">
    <source>
        <dbReference type="Proteomes" id="UP000318017"/>
    </source>
</evidence>
<feature type="transmembrane region" description="Helical" evidence="2">
    <location>
        <begin position="21"/>
        <end position="42"/>
    </location>
</feature>
<dbReference type="AlphaFoldDB" id="A0A518GEX7"/>
<dbReference type="SUPFAM" id="SSF48452">
    <property type="entry name" value="TPR-like"/>
    <property type="match status" value="1"/>
</dbReference>
<dbReference type="Gene3D" id="1.25.40.10">
    <property type="entry name" value="Tetratricopeptide repeat domain"/>
    <property type="match status" value="1"/>
</dbReference>
<name>A0A518GEX7_9BACT</name>
<dbReference type="Proteomes" id="UP000318017">
    <property type="component" value="Chromosome"/>
</dbReference>
<evidence type="ECO:0000256" key="1">
    <source>
        <dbReference type="SAM" id="MobiDB-lite"/>
    </source>
</evidence>
<sequence>MSALRTACLWPGFVAAWYQGVARGLFVATLFAWTLCVLLLATFIWPEWLALSLVRGLWVVVLVVWGVESVRNYWRLQSLLKPESAESQTAFSKAQSEYLHGNWFEAEALLLEIVHQNPRDAEALLLLVGVLRHSRRWQPALRRLKQLELLDTAARWHFEMQREMQLIDREMAREQEQAVEELATAVTESVQAESEQSASEQSGGEQSGGEQSGGEQTESEQAGLQQAEAEQLGVEQPEAKAAESTVSLEQVEPENAAAPSSVQ</sequence>
<reference evidence="3 4" key="1">
    <citation type="submission" date="2019-02" db="EMBL/GenBank/DDBJ databases">
        <title>Deep-cultivation of Planctomycetes and their phenomic and genomic characterization uncovers novel biology.</title>
        <authorList>
            <person name="Wiegand S."/>
            <person name="Jogler M."/>
            <person name="Boedeker C."/>
            <person name="Pinto D."/>
            <person name="Vollmers J."/>
            <person name="Rivas-Marin E."/>
            <person name="Kohn T."/>
            <person name="Peeters S.H."/>
            <person name="Heuer A."/>
            <person name="Rast P."/>
            <person name="Oberbeckmann S."/>
            <person name="Bunk B."/>
            <person name="Jeske O."/>
            <person name="Meyerdierks A."/>
            <person name="Storesund J.E."/>
            <person name="Kallscheuer N."/>
            <person name="Luecker S."/>
            <person name="Lage O.M."/>
            <person name="Pohl T."/>
            <person name="Merkel B.J."/>
            <person name="Hornburger P."/>
            <person name="Mueller R.-W."/>
            <person name="Bruemmer F."/>
            <person name="Labrenz M."/>
            <person name="Spormann A.M."/>
            <person name="Op den Camp H."/>
            <person name="Overmann J."/>
            <person name="Amann R."/>
            <person name="Jetten M.S.M."/>
            <person name="Mascher T."/>
            <person name="Medema M.H."/>
            <person name="Devos D.P."/>
            <person name="Kaster A.-K."/>
            <person name="Ovreas L."/>
            <person name="Rohde M."/>
            <person name="Galperin M.Y."/>
            <person name="Jogler C."/>
        </authorList>
    </citation>
    <scope>NUCLEOTIDE SEQUENCE [LARGE SCALE GENOMIC DNA]</scope>
    <source>
        <strain evidence="3 4">Q31a</strain>
    </source>
</reference>
<evidence type="ECO:0000313" key="3">
    <source>
        <dbReference type="EMBL" id="QDV27152.1"/>
    </source>
</evidence>
<feature type="compositionally biased region" description="Low complexity" evidence="1">
    <location>
        <begin position="213"/>
        <end position="233"/>
    </location>
</feature>
<keyword evidence="2" id="KW-0812">Transmembrane</keyword>
<dbReference type="InterPro" id="IPR011990">
    <property type="entry name" value="TPR-like_helical_dom_sf"/>
</dbReference>
<feature type="compositionally biased region" description="Low complexity" evidence="1">
    <location>
        <begin position="191"/>
        <end position="204"/>
    </location>
</feature>
<dbReference type="KEGG" id="ahel:Q31a_55390"/>
<gene>
    <name evidence="3" type="ORF">Q31a_55390</name>
</gene>
<proteinExistence type="predicted"/>
<keyword evidence="2" id="KW-0472">Membrane</keyword>
<accession>A0A518GEX7</accession>
<organism evidence="3 4">
    <name type="scientific">Aureliella helgolandensis</name>
    <dbReference type="NCBI Taxonomy" id="2527968"/>
    <lineage>
        <taxon>Bacteria</taxon>
        <taxon>Pseudomonadati</taxon>
        <taxon>Planctomycetota</taxon>
        <taxon>Planctomycetia</taxon>
        <taxon>Pirellulales</taxon>
        <taxon>Pirellulaceae</taxon>
        <taxon>Aureliella</taxon>
    </lineage>
</organism>
<evidence type="ECO:0008006" key="5">
    <source>
        <dbReference type="Google" id="ProtNLM"/>
    </source>
</evidence>
<protein>
    <recommendedName>
        <fullName evidence="5">Tetratricopeptide repeat protein</fullName>
    </recommendedName>
</protein>
<feature type="region of interest" description="Disordered" evidence="1">
    <location>
        <begin position="178"/>
        <end position="263"/>
    </location>
</feature>
<dbReference type="EMBL" id="CP036298">
    <property type="protein sequence ID" value="QDV27152.1"/>
    <property type="molecule type" value="Genomic_DNA"/>
</dbReference>
<keyword evidence="4" id="KW-1185">Reference proteome</keyword>
<feature type="transmembrane region" description="Helical" evidence="2">
    <location>
        <begin position="48"/>
        <end position="67"/>
    </location>
</feature>
<dbReference type="OrthoDB" id="266806at2"/>